<dbReference type="Proteomes" id="UP000248168">
    <property type="component" value="Unassembled WGS sequence"/>
</dbReference>
<dbReference type="EMBL" id="OUNR01000022">
    <property type="protein sequence ID" value="SPP66809.1"/>
    <property type="molecule type" value="Genomic_DNA"/>
</dbReference>
<protein>
    <recommendedName>
        <fullName evidence="3">Lipoprotein</fullName>
    </recommendedName>
</protein>
<dbReference type="AlphaFoldDB" id="A0A330L9Z2"/>
<reference evidence="2" key="1">
    <citation type="submission" date="2018-04" db="EMBL/GenBank/DDBJ databases">
        <authorList>
            <person name="Lucker S."/>
            <person name="Sakoula D."/>
        </authorList>
    </citation>
    <scope>NUCLEOTIDE SEQUENCE [LARGE SCALE GENOMIC DNA]</scope>
</reference>
<dbReference type="OrthoDB" id="9853261at2"/>
<gene>
    <name evidence="1" type="ORF">NITLEN_90064</name>
</gene>
<accession>A0A330L9Z2</accession>
<dbReference type="InParanoid" id="A0A330L9Z2"/>
<sequence>MHTHTKSILAAGITLIGLFGCASDPYNRGDHPSWYSRTDVDRDYMECEYKSRLANEQHFYNQRSPFPFSPGPQNPADHARALHGLSTINAMRDTCLAAKGYRVE</sequence>
<evidence type="ECO:0000313" key="2">
    <source>
        <dbReference type="Proteomes" id="UP000248168"/>
    </source>
</evidence>
<name>A0A330L9Z2_9BACT</name>
<proteinExistence type="predicted"/>
<dbReference type="PROSITE" id="PS51257">
    <property type="entry name" value="PROKAR_LIPOPROTEIN"/>
    <property type="match status" value="1"/>
</dbReference>
<keyword evidence="2" id="KW-1185">Reference proteome</keyword>
<evidence type="ECO:0008006" key="3">
    <source>
        <dbReference type="Google" id="ProtNLM"/>
    </source>
</evidence>
<dbReference type="RefSeq" id="WP_146216240.1">
    <property type="nucleotide sequence ID" value="NZ_OUNR01000022.1"/>
</dbReference>
<organism evidence="1 2">
    <name type="scientific">Nitrospira lenta</name>
    <dbReference type="NCBI Taxonomy" id="1436998"/>
    <lineage>
        <taxon>Bacteria</taxon>
        <taxon>Pseudomonadati</taxon>
        <taxon>Nitrospirota</taxon>
        <taxon>Nitrospiria</taxon>
        <taxon>Nitrospirales</taxon>
        <taxon>Nitrospiraceae</taxon>
        <taxon>Nitrospira</taxon>
    </lineage>
</organism>
<evidence type="ECO:0000313" key="1">
    <source>
        <dbReference type="EMBL" id="SPP66809.1"/>
    </source>
</evidence>